<dbReference type="AlphaFoldDB" id="A0A1Y6BTH5"/>
<gene>
    <name evidence="2" type="ORF">SAMN05428998_10979</name>
</gene>
<organism evidence="2 3">
    <name type="scientific">Tistlia consotensis USBA 355</name>
    <dbReference type="NCBI Taxonomy" id="560819"/>
    <lineage>
        <taxon>Bacteria</taxon>
        <taxon>Pseudomonadati</taxon>
        <taxon>Pseudomonadota</taxon>
        <taxon>Alphaproteobacteria</taxon>
        <taxon>Rhodospirillales</taxon>
        <taxon>Rhodovibrionaceae</taxon>
        <taxon>Tistlia</taxon>
    </lineage>
</organism>
<protein>
    <recommendedName>
        <fullName evidence="4">Transglycosylase SLT domain-containing protein</fullName>
    </recommendedName>
</protein>
<dbReference type="Proteomes" id="UP000192917">
    <property type="component" value="Unassembled WGS sequence"/>
</dbReference>
<feature type="signal peptide" evidence="1">
    <location>
        <begin position="1"/>
        <end position="19"/>
    </location>
</feature>
<dbReference type="STRING" id="560819.SAMN05428998_10979"/>
<feature type="chain" id="PRO_5012350936" description="Transglycosylase SLT domain-containing protein" evidence="1">
    <location>
        <begin position="20"/>
        <end position="203"/>
    </location>
</feature>
<keyword evidence="1" id="KW-0732">Signal</keyword>
<proteinExistence type="predicted"/>
<evidence type="ECO:0000313" key="2">
    <source>
        <dbReference type="EMBL" id="SMF27337.1"/>
    </source>
</evidence>
<evidence type="ECO:0000313" key="3">
    <source>
        <dbReference type="Proteomes" id="UP000192917"/>
    </source>
</evidence>
<dbReference type="EMBL" id="FWZX01000009">
    <property type="protein sequence ID" value="SMF27337.1"/>
    <property type="molecule type" value="Genomic_DNA"/>
</dbReference>
<keyword evidence="3" id="KW-1185">Reference proteome</keyword>
<name>A0A1Y6BTH5_9PROT</name>
<evidence type="ECO:0008006" key="4">
    <source>
        <dbReference type="Google" id="ProtNLM"/>
    </source>
</evidence>
<dbReference type="SUPFAM" id="SSF53955">
    <property type="entry name" value="Lysozyme-like"/>
    <property type="match status" value="1"/>
</dbReference>
<dbReference type="InterPro" id="IPR023346">
    <property type="entry name" value="Lysozyme-like_dom_sf"/>
</dbReference>
<accession>A0A1Y6BTH5</accession>
<evidence type="ECO:0000256" key="1">
    <source>
        <dbReference type="SAM" id="SignalP"/>
    </source>
</evidence>
<sequence>MRPVLHILLLPVLLPVALAAGASSGLARGQSQVASASASAAAGPVPSCETALAAAEWVEDLPPGLLQAIGRVEAGGRGRIWPWALNIGGESHYPASREAALALARRALAENPRRNLDLGCGQIHWQSHRGRLRSLEAALDPAINAAYAGWLLGNLHRHTGSWRAAVGRYHSPTAGRQAAYVARVLGELCRDRRYAADAGCRRR</sequence>
<reference evidence="2 3" key="1">
    <citation type="submission" date="2017-04" db="EMBL/GenBank/DDBJ databases">
        <authorList>
            <person name="Afonso C.L."/>
            <person name="Miller P.J."/>
            <person name="Scott M.A."/>
            <person name="Spackman E."/>
            <person name="Goraichik I."/>
            <person name="Dimitrov K.M."/>
            <person name="Suarez D.L."/>
            <person name="Swayne D.E."/>
        </authorList>
    </citation>
    <scope>NUCLEOTIDE SEQUENCE [LARGE SCALE GENOMIC DNA]</scope>
    <source>
        <strain evidence="2 3">USBA 355</strain>
    </source>
</reference>